<keyword evidence="8" id="KW-0406">Ion transport</keyword>
<dbReference type="RefSeq" id="WP_024749847.1">
    <property type="nucleotide sequence ID" value="NZ_ADVE02000001.1"/>
</dbReference>
<evidence type="ECO:0000256" key="5">
    <source>
        <dbReference type="ARBA" id="ARBA00022692"/>
    </source>
</evidence>
<comment type="subcellular location">
    <subcellularLocation>
        <location evidence="1 12">Cell outer membrane</location>
        <topology evidence="1 12">Multi-pass membrane protein</topology>
    </subcellularLocation>
</comment>
<dbReference type="GO" id="GO:0006826">
    <property type="term" value="P:iron ion transport"/>
    <property type="evidence" value="ECO:0007669"/>
    <property type="project" value="UniProtKB-KW"/>
</dbReference>
<reference evidence="15" key="1">
    <citation type="submission" date="2017-10" db="EMBL/GenBank/DDBJ databases">
        <title>Completed PacBio SMRT sequence of Methylosinus trichosporium OB3b reveals presence of a third large plasmid.</title>
        <authorList>
            <person name="Charles T.C."/>
            <person name="Lynch M.D.J."/>
            <person name="Heil J.R."/>
            <person name="Cheng J."/>
        </authorList>
    </citation>
    <scope>NUCLEOTIDE SEQUENCE [LARGE SCALE GENOMIC DNA]</scope>
    <source>
        <strain evidence="15">OB3b</strain>
    </source>
</reference>
<organism evidence="14 15">
    <name type="scientific">Methylosinus trichosporium (strain ATCC 35070 / NCIMB 11131 / UNIQEM 75 / OB3b)</name>
    <dbReference type="NCBI Taxonomy" id="595536"/>
    <lineage>
        <taxon>Bacteria</taxon>
        <taxon>Pseudomonadati</taxon>
        <taxon>Pseudomonadota</taxon>
        <taxon>Alphaproteobacteria</taxon>
        <taxon>Hyphomicrobiales</taxon>
        <taxon>Methylocystaceae</taxon>
        <taxon>Methylosinus</taxon>
    </lineage>
</organism>
<dbReference type="Pfam" id="PF13505">
    <property type="entry name" value="OMP_b-brl"/>
    <property type="match status" value="1"/>
</dbReference>
<dbReference type="InterPro" id="IPR011250">
    <property type="entry name" value="OMP/PagP_B-barrel"/>
</dbReference>
<comment type="similarity">
    <text evidence="12">Belongs to the TonB-dependent receptor family.</text>
</comment>
<keyword evidence="4" id="KW-0410">Iron transport</keyword>
<keyword evidence="6" id="KW-0732">Signal</keyword>
<sequence>MNKTGYARGGRAGGPSLSFAKNAPLVVKPEEIDSYEVGLKSSFFDDRLIANFAAFWANDHNYITRAKDNSNAVLVDVMSNAKLATSKGFELDLRAKPFEGFDTFASFVYDDARYADFKNGVCPPELSFPSCDMTGKRLALVPKFAFSAGAEYAWKVGTIAPISSSVPLVAYVGTDVSYQSSTYSTPDNSAYAVVSPYALLNFHLGVKLEDDSYDLQGWVKNALNHRYWQALWASWDLGSGEIGGQPGEPLFAGITLRAKFPSAAGAPAFLASALPSSDLPSKKGPPGSRYDWRGVYVGFDVGHAWGHDRFVPYYSVPNVGAPQSFDLTGVIGGLHAGYNWQLASVVLGVETEFDATSLNRTVQQDAVTTLRSSSALQGSIRARFGWAFDRLLVFGTGGSQWAGVQNAYHIRGLGDSYSTNHHSWVVGGGIEYALTDHWLGRAEYRFSDFGKNLDGNGPIIWPLSFQSHHWKEDRLTAGLSWKFADN</sequence>
<dbReference type="InterPro" id="IPR036942">
    <property type="entry name" value="Beta-barrel_TonB_sf"/>
</dbReference>
<evidence type="ECO:0000256" key="10">
    <source>
        <dbReference type="ARBA" id="ARBA00023136"/>
    </source>
</evidence>
<evidence type="ECO:0000313" key="14">
    <source>
        <dbReference type="EMBL" id="ATQ67886.1"/>
    </source>
</evidence>
<evidence type="ECO:0000256" key="4">
    <source>
        <dbReference type="ARBA" id="ARBA00022496"/>
    </source>
</evidence>
<evidence type="ECO:0000256" key="1">
    <source>
        <dbReference type="ARBA" id="ARBA00004571"/>
    </source>
</evidence>
<keyword evidence="3 12" id="KW-1134">Transmembrane beta strand</keyword>
<dbReference type="PANTHER" id="PTHR32552:SF81">
    <property type="entry name" value="TONB-DEPENDENT OUTER MEMBRANE RECEPTOR"/>
    <property type="match status" value="1"/>
</dbReference>
<dbReference type="EMBL" id="CP023737">
    <property type="protein sequence ID" value="ATQ67886.1"/>
    <property type="molecule type" value="Genomic_DNA"/>
</dbReference>
<evidence type="ECO:0000256" key="12">
    <source>
        <dbReference type="PROSITE-ProRule" id="PRU01360"/>
    </source>
</evidence>
<evidence type="ECO:0000256" key="7">
    <source>
        <dbReference type="ARBA" id="ARBA00023004"/>
    </source>
</evidence>
<dbReference type="Gene3D" id="2.40.160.20">
    <property type="match status" value="1"/>
</dbReference>
<evidence type="ECO:0000259" key="13">
    <source>
        <dbReference type="Pfam" id="PF13505"/>
    </source>
</evidence>
<dbReference type="SUPFAM" id="SSF56935">
    <property type="entry name" value="Porins"/>
    <property type="match status" value="1"/>
</dbReference>
<evidence type="ECO:0000256" key="9">
    <source>
        <dbReference type="ARBA" id="ARBA00023077"/>
    </source>
</evidence>
<gene>
    <name evidence="14" type="ORF">CQW49_08270</name>
</gene>
<dbReference type="Proteomes" id="UP000230709">
    <property type="component" value="Chromosome"/>
</dbReference>
<evidence type="ECO:0000256" key="3">
    <source>
        <dbReference type="ARBA" id="ARBA00022452"/>
    </source>
</evidence>
<dbReference type="AlphaFoldDB" id="A0A2D2CYT2"/>
<keyword evidence="10 12" id="KW-0472">Membrane</keyword>
<dbReference type="PROSITE" id="PS52016">
    <property type="entry name" value="TONB_DEPENDENT_REC_3"/>
    <property type="match status" value="1"/>
</dbReference>
<protein>
    <recommendedName>
        <fullName evidence="13">Outer membrane protein beta-barrel domain-containing protein</fullName>
    </recommendedName>
</protein>
<keyword evidence="11 12" id="KW-0998">Cell outer membrane</keyword>
<evidence type="ECO:0000256" key="11">
    <source>
        <dbReference type="ARBA" id="ARBA00023237"/>
    </source>
</evidence>
<evidence type="ECO:0000313" key="15">
    <source>
        <dbReference type="Proteomes" id="UP000230709"/>
    </source>
</evidence>
<dbReference type="InterPro" id="IPR027385">
    <property type="entry name" value="Beta-barrel_OMP"/>
</dbReference>
<evidence type="ECO:0000256" key="8">
    <source>
        <dbReference type="ARBA" id="ARBA00023065"/>
    </source>
</evidence>
<dbReference type="InterPro" id="IPR039426">
    <property type="entry name" value="TonB-dep_rcpt-like"/>
</dbReference>
<name>A0A2D2CYT2_METT3</name>
<accession>A0A2D2CYT2</accession>
<dbReference type="KEGG" id="mtw:CQW49_08270"/>
<evidence type="ECO:0000256" key="6">
    <source>
        <dbReference type="ARBA" id="ARBA00022729"/>
    </source>
</evidence>
<keyword evidence="9" id="KW-0798">TonB box</keyword>
<feature type="domain" description="Outer membrane protein beta-barrel" evidence="13">
    <location>
        <begin position="288"/>
        <end position="483"/>
    </location>
</feature>
<dbReference type="GO" id="GO:0009279">
    <property type="term" value="C:cell outer membrane"/>
    <property type="evidence" value="ECO:0007669"/>
    <property type="project" value="UniProtKB-SubCell"/>
</dbReference>
<dbReference type="SUPFAM" id="SSF56925">
    <property type="entry name" value="OMPA-like"/>
    <property type="match status" value="1"/>
</dbReference>
<dbReference type="STRING" id="595536.GCA_000178815_03493"/>
<proteinExistence type="inferred from homology"/>
<dbReference type="Gene3D" id="2.40.170.20">
    <property type="entry name" value="TonB-dependent receptor, beta-barrel domain"/>
    <property type="match status" value="1"/>
</dbReference>
<keyword evidence="2 12" id="KW-0813">Transport</keyword>
<keyword evidence="15" id="KW-1185">Reference proteome</keyword>
<evidence type="ECO:0000256" key="2">
    <source>
        <dbReference type="ARBA" id="ARBA00022448"/>
    </source>
</evidence>
<keyword evidence="7" id="KW-0408">Iron</keyword>
<keyword evidence="5 12" id="KW-0812">Transmembrane</keyword>
<dbReference type="PANTHER" id="PTHR32552">
    <property type="entry name" value="FERRICHROME IRON RECEPTOR-RELATED"/>
    <property type="match status" value="1"/>
</dbReference>